<dbReference type="Pfam" id="PF07336">
    <property type="entry name" value="ABATE"/>
    <property type="match status" value="1"/>
</dbReference>
<dbReference type="PANTHER" id="PTHR35807">
    <property type="entry name" value="TRANSCRIPTIONAL REGULATOR REDD-RELATED"/>
    <property type="match status" value="1"/>
</dbReference>
<keyword evidence="10" id="KW-1185">Reference proteome</keyword>
<gene>
    <name evidence="9" type="ORF">IAG44_18805</name>
</gene>
<dbReference type="InterPro" id="IPR010852">
    <property type="entry name" value="ABATE"/>
</dbReference>
<dbReference type="InterPro" id="IPR011990">
    <property type="entry name" value="TPR-like_helical_dom_sf"/>
</dbReference>
<dbReference type="InterPro" id="IPR001867">
    <property type="entry name" value="OmpR/PhoB-type_DNA-bd"/>
</dbReference>
<dbReference type="KEGG" id="sroi:IAG44_18805"/>
<dbReference type="PANTHER" id="PTHR35807:SF1">
    <property type="entry name" value="TRANSCRIPTIONAL REGULATOR REDD"/>
    <property type="match status" value="1"/>
</dbReference>
<feature type="region of interest" description="Disordered" evidence="6">
    <location>
        <begin position="56"/>
        <end position="88"/>
    </location>
</feature>
<comment type="similarity">
    <text evidence="1">Belongs to the AfsR/DnrI/RedD regulatory family.</text>
</comment>
<evidence type="ECO:0000313" key="9">
    <source>
        <dbReference type="EMBL" id="QNP71284.1"/>
    </source>
</evidence>
<dbReference type="RefSeq" id="WP_187748256.1">
    <property type="nucleotide sequence ID" value="NZ_CP060828.1"/>
</dbReference>
<dbReference type="EMBL" id="CP060828">
    <property type="protein sequence ID" value="QNP71284.1"/>
    <property type="molecule type" value="Genomic_DNA"/>
</dbReference>
<evidence type="ECO:0000256" key="2">
    <source>
        <dbReference type="ARBA" id="ARBA00023012"/>
    </source>
</evidence>
<dbReference type="AlphaFoldDB" id="A0A7H0IER8"/>
<evidence type="ECO:0000313" key="10">
    <source>
        <dbReference type="Proteomes" id="UP000516052"/>
    </source>
</evidence>
<dbReference type="InterPro" id="IPR021005">
    <property type="entry name" value="Znf_CGNR"/>
</dbReference>
<keyword evidence="5" id="KW-0804">Transcription</keyword>
<feature type="compositionally biased region" description="Basic and acidic residues" evidence="6">
    <location>
        <begin position="56"/>
        <end position="76"/>
    </location>
</feature>
<dbReference type="Pfam" id="PF11706">
    <property type="entry name" value="zf-CGNR"/>
    <property type="match status" value="1"/>
</dbReference>
<dbReference type="InterPro" id="IPR051677">
    <property type="entry name" value="AfsR-DnrI-RedD_regulator"/>
</dbReference>
<name>A0A7H0IER8_9ACTN</name>
<dbReference type="InterPro" id="IPR005158">
    <property type="entry name" value="BTAD"/>
</dbReference>
<dbReference type="SUPFAM" id="SSF46894">
    <property type="entry name" value="C-terminal effector domain of the bipartite response regulators"/>
    <property type="match status" value="1"/>
</dbReference>
<dbReference type="InterPro" id="IPR036388">
    <property type="entry name" value="WH-like_DNA-bd_sf"/>
</dbReference>
<dbReference type="Proteomes" id="UP000516052">
    <property type="component" value="Chromosome"/>
</dbReference>
<evidence type="ECO:0000256" key="5">
    <source>
        <dbReference type="ARBA" id="ARBA00023163"/>
    </source>
</evidence>
<evidence type="ECO:0000256" key="4">
    <source>
        <dbReference type="ARBA" id="ARBA00023125"/>
    </source>
</evidence>
<evidence type="ECO:0000259" key="7">
    <source>
        <dbReference type="SMART" id="SM00862"/>
    </source>
</evidence>
<dbReference type="GO" id="GO:0003677">
    <property type="term" value="F:DNA binding"/>
    <property type="evidence" value="ECO:0007669"/>
    <property type="project" value="UniProtKB-KW"/>
</dbReference>
<evidence type="ECO:0000256" key="1">
    <source>
        <dbReference type="ARBA" id="ARBA00005820"/>
    </source>
</evidence>
<organism evidence="9 10">
    <name type="scientific">Streptomyces roseirectus</name>
    <dbReference type="NCBI Taxonomy" id="2768066"/>
    <lineage>
        <taxon>Bacteria</taxon>
        <taxon>Bacillati</taxon>
        <taxon>Actinomycetota</taxon>
        <taxon>Actinomycetes</taxon>
        <taxon>Kitasatosporales</taxon>
        <taxon>Streptomycetaceae</taxon>
        <taxon>Streptomyces</taxon>
    </lineage>
</organism>
<keyword evidence="3" id="KW-0805">Transcription regulation</keyword>
<evidence type="ECO:0000259" key="8">
    <source>
        <dbReference type="SMART" id="SM01043"/>
    </source>
</evidence>
<accession>A0A7H0IER8</accession>
<evidence type="ECO:0000256" key="6">
    <source>
        <dbReference type="SAM" id="MobiDB-lite"/>
    </source>
</evidence>
<sequence length="475" mass="53475">MDFQLLGPFTALHEGRPVRIGTRRQERCLLAILLLHAGHSVPTDRLIDLLWSDRSDRRDRDDRDDRDDPRDRDDPGHQNAPTSPRPTIHTYVGRLRQALKSYGVQIETTHDGYTVDLPPDSVDTHRFTTLARRAADTTDPAEQLRLYDQALALWRGPLLADLADDHLRARLGTPLTDLRLSAVERRAEAQLTLGRYDDVVATPVEEHPPRERLVAARMTALHRTGRRTEALDLYRRTREVLVTEYDTEPGEDLQTLHDRIVRGDHRLNRPPGPVYAVRVDDQWLPWNTSGHPALEFCNTYAGWATPDLPGAEWLRTYATLAVWAGHMDLTDPRTVTRLRDQALRQPADAAAELARAREFRTHLYACLTDPGDTRAFASLARTVEEAAAHSVFVRDESGVARWRLSPGTGLRLPLHAIAQKAGELLVSTSSLMVRQCQSDTCGWLFLDASGLRRWCSLATCGGNRVPNKRQPPGSC</sequence>
<protein>
    <submittedName>
        <fullName evidence="9">ABATE domain-containing protein</fullName>
    </submittedName>
</protein>
<feature type="domain" description="OmpR/PhoB-type" evidence="7">
    <location>
        <begin position="15"/>
        <end position="115"/>
    </location>
</feature>
<reference evidence="9 10" key="1">
    <citation type="submission" date="2020-08" db="EMBL/GenBank/DDBJ databases">
        <title>A novel species.</title>
        <authorList>
            <person name="Gao J."/>
        </authorList>
    </citation>
    <scope>NUCLEOTIDE SEQUENCE [LARGE SCALE GENOMIC DNA]</scope>
    <source>
        <strain evidence="9 10">CRXT-G-22</strain>
    </source>
</reference>
<dbReference type="SMART" id="SM01043">
    <property type="entry name" value="BTAD"/>
    <property type="match status" value="1"/>
</dbReference>
<dbReference type="GO" id="GO:0000160">
    <property type="term" value="P:phosphorelay signal transduction system"/>
    <property type="evidence" value="ECO:0007669"/>
    <property type="project" value="UniProtKB-KW"/>
</dbReference>
<dbReference type="Gene3D" id="1.10.10.10">
    <property type="entry name" value="Winged helix-like DNA-binding domain superfamily/Winged helix DNA-binding domain"/>
    <property type="match status" value="1"/>
</dbReference>
<dbReference type="InterPro" id="IPR023286">
    <property type="entry name" value="ABATE_dom_sf"/>
</dbReference>
<keyword evidence="2" id="KW-0902">Two-component regulatory system</keyword>
<dbReference type="Gene3D" id="1.25.40.10">
    <property type="entry name" value="Tetratricopeptide repeat domain"/>
    <property type="match status" value="1"/>
</dbReference>
<dbReference type="SUPFAM" id="SSF48452">
    <property type="entry name" value="TPR-like"/>
    <property type="match status" value="1"/>
</dbReference>
<dbReference type="SMART" id="SM00862">
    <property type="entry name" value="Trans_reg_C"/>
    <property type="match status" value="1"/>
</dbReference>
<dbReference type="SUPFAM" id="SSF160904">
    <property type="entry name" value="Jann2411-like"/>
    <property type="match status" value="1"/>
</dbReference>
<evidence type="ECO:0000256" key="3">
    <source>
        <dbReference type="ARBA" id="ARBA00023015"/>
    </source>
</evidence>
<dbReference type="InterPro" id="IPR016032">
    <property type="entry name" value="Sig_transdc_resp-reg_C-effctor"/>
</dbReference>
<proteinExistence type="inferred from homology"/>
<dbReference type="Gene3D" id="1.10.3300.10">
    <property type="entry name" value="Jann2411-like domain"/>
    <property type="match status" value="1"/>
</dbReference>
<keyword evidence="4" id="KW-0238">DNA-binding</keyword>
<dbReference type="GO" id="GO:0006355">
    <property type="term" value="P:regulation of DNA-templated transcription"/>
    <property type="evidence" value="ECO:0007669"/>
    <property type="project" value="InterPro"/>
</dbReference>
<dbReference type="CDD" id="cd15831">
    <property type="entry name" value="BTAD"/>
    <property type="match status" value="1"/>
</dbReference>
<feature type="domain" description="Bacterial transcriptional activator" evidence="8">
    <location>
        <begin position="122"/>
        <end position="261"/>
    </location>
</feature>
<dbReference type="Pfam" id="PF03704">
    <property type="entry name" value="BTAD"/>
    <property type="match status" value="1"/>
</dbReference>